<name>A0A6V2SCR4_EMIHU</name>
<dbReference type="EMBL" id="HBIR01029629">
    <property type="protein sequence ID" value="CAE0558330.1"/>
    <property type="molecule type" value="Transcribed_RNA"/>
</dbReference>
<reference evidence="2" key="1">
    <citation type="submission" date="2021-01" db="EMBL/GenBank/DDBJ databases">
        <authorList>
            <person name="Corre E."/>
            <person name="Pelletier E."/>
            <person name="Niang G."/>
            <person name="Scheremetjew M."/>
            <person name="Finn R."/>
            <person name="Kale V."/>
            <person name="Holt S."/>
            <person name="Cochrane G."/>
            <person name="Meng A."/>
            <person name="Brown T."/>
            <person name="Cohen L."/>
        </authorList>
    </citation>
    <scope>NUCLEOTIDE SEQUENCE</scope>
    <source>
        <strain evidence="2">379</strain>
    </source>
</reference>
<proteinExistence type="predicted"/>
<evidence type="ECO:0000313" key="1">
    <source>
        <dbReference type="EMBL" id="CAE0558330.1"/>
    </source>
</evidence>
<dbReference type="EMBL" id="HBIR01029630">
    <property type="protein sequence ID" value="CAE0558332.1"/>
    <property type="molecule type" value="Transcribed_RNA"/>
</dbReference>
<evidence type="ECO:0000313" key="2">
    <source>
        <dbReference type="EMBL" id="CAE0558332.1"/>
    </source>
</evidence>
<sequence length="357" mass="39478">MDTSRWSDLSKGHVVEDPAKACAQAWPTTRLFWLVALARAADRAVLPLACGASADFREEAYLPVPRGGALLFVRSRHLVRWVEAVLPAIGNATPFVLATGDPEATDYTLPEGVLSPALVRRILAHPSLRGWWATNANHPRVHRLPLGIDFHSSALSGRVQPDLKVKHLLRPRSLYSPQEMPDAQEEKLLAVSRALPAPHDRPRHLAWADFHFERRNSARRAIFHRVKGEPWLVVPQRRVRRAELWEQKGRYLFDLSPPGHGPDCFRTWESLALGMIVIVERGPLGVSVDGDGGLYAGLPVVQVANMSTDVNATALRAWAAAHATRDGGKGPRASAVPDRLKLSHWVRAMRRAARGAS</sequence>
<dbReference type="AlphaFoldDB" id="A0A6V2SCR4"/>
<organism evidence="2">
    <name type="scientific">Emiliania huxleyi</name>
    <name type="common">Coccolithophore</name>
    <name type="synonym">Pontosphaera huxleyi</name>
    <dbReference type="NCBI Taxonomy" id="2903"/>
    <lineage>
        <taxon>Eukaryota</taxon>
        <taxon>Haptista</taxon>
        <taxon>Haptophyta</taxon>
        <taxon>Prymnesiophyceae</taxon>
        <taxon>Isochrysidales</taxon>
        <taxon>Noelaerhabdaceae</taxon>
        <taxon>Emiliania</taxon>
    </lineage>
</organism>
<gene>
    <name evidence="1" type="ORF">EHUX00137_LOCUS22902</name>
    <name evidence="2" type="ORF">EHUX00137_LOCUS22903</name>
</gene>
<accession>A0A6V2SCR4</accession>
<protein>
    <submittedName>
        <fullName evidence="2">Uncharacterized protein</fullName>
    </submittedName>
</protein>